<proteinExistence type="predicted"/>
<dbReference type="AlphaFoldDB" id="A0A7X0SI66"/>
<dbReference type="EMBL" id="JACJVO010000007">
    <property type="protein sequence ID" value="MBB6730407.1"/>
    <property type="molecule type" value="Genomic_DNA"/>
</dbReference>
<name>A0A7X0SI66_9BACL</name>
<reference evidence="2 3" key="1">
    <citation type="submission" date="2020-08" db="EMBL/GenBank/DDBJ databases">
        <title>Cohnella phylogeny.</title>
        <authorList>
            <person name="Dunlap C."/>
        </authorList>
    </citation>
    <scope>NUCLEOTIDE SEQUENCE [LARGE SCALE GENOMIC DNA]</scope>
    <source>
        <strain evidence="2 3">CBP 2801</strain>
    </source>
</reference>
<protein>
    <submittedName>
        <fullName evidence="2">Uncharacterized protein</fullName>
    </submittedName>
</protein>
<keyword evidence="1" id="KW-0732">Signal</keyword>
<comment type="caution">
    <text evidence="2">The sequence shown here is derived from an EMBL/GenBank/DDBJ whole genome shotgun (WGS) entry which is preliminary data.</text>
</comment>
<dbReference type="Proteomes" id="UP000564644">
    <property type="component" value="Unassembled WGS sequence"/>
</dbReference>
<gene>
    <name evidence="2" type="ORF">H7C18_05790</name>
</gene>
<feature type="chain" id="PRO_5039597699" evidence="1">
    <location>
        <begin position="29"/>
        <end position="300"/>
    </location>
</feature>
<evidence type="ECO:0000313" key="2">
    <source>
        <dbReference type="EMBL" id="MBB6730407.1"/>
    </source>
</evidence>
<evidence type="ECO:0000256" key="1">
    <source>
        <dbReference type="SAM" id="SignalP"/>
    </source>
</evidence>
<dbReference type="RefSeq" id="WP_185128077.1">
    <property type="nucleotide sequence ID" value="NZ_JACJVO010000007.1"/>
</dbReference>
<keyword evidence="3" id="KW-1185">Reference proteome</keyword>
<sequence length="300" mass="31832">MKKKWWMMGGTLGAGAALFLVSGFSAMAGTSGYDAYKSAVKMNMQAASMTNQGEITFTDNGKEVLNADFVAKIAREQGAMSLTAKIGNGDAAHAIQVFKQGDEVVFKSDASDTYRKLELGAAKWRHHGSESGPPKRLETVVDALMGHLKDRATVQDAPNGGENASLHLSGSQIPAVVNTIGSLLASNLGNFGPDGGAHADWQTEAHGLPDIKADLPHLTKDVQVRQIDLDAGIGADHYLNHQTGEIVVTGTDDAGQAHRLVISLDFNLSGFNQTVPDTIDLTGKQVEVVKREAGGPPWHH</sequence>
<evidence type="ECO:0000313" key="3">
    <source>
        <dbReference type="Proteomes" id="UP000564644"/>
    </source>
</evidence>
<organism evidence="2 3">
    <name type="scientific">Cohnella zeiphila</name>
    <dbReference type="NCBI Taxonomy" id="2761120"/>
    <lineage>
        <taxon>Bacteria</taxon>
        <taxon>Bacillati</taxon>
        <taxon>Bacillota</taxon>
        <taxon>Bacilli</taxon>
        <taxon>Bacillales</taxon>
        <taxon>Paenibacillaceae</taxon>
        <taxon>Cohnella</taxon>
    </lineage>
</organism>
<accession>A0A7X0SI66</accession>
<feature type="signal peptide" evidence="1">
    <location>
        <begin position="1"/>
        <end position="28"/>
    </location>
</feature>